<evidence type="ECO:0000313" key="1">
    <source>
        <dbReference type="EMBL" id="RMI45155.1"/>
    </source>
</evidence>
<organism evidence="1 2">
    <name type="scientific">Streptomyces triticirhizae</name>
    <dbReference type="NCBI Taxonomy" id="2483353"/>
    <lineage>
        <taxon>Bacteria</taxon>
        <taxon>Bacillati</taxon>
        <taxon>Actinomycetota</taxon>
        <taxon>Actinomycetes</taxon>
        <taxon>Kitasatosporales</taxon>
        <taxon>Streptomycetaceae</taxon>
        <taxon>Streptomyces</taxon>
    </lineage>
</organism>
<dbReference type="EMBL" id="RFFJ01000010">
    <property type="protein sequence ID" value="RMI45155.1"/>
    <property type="molecule type" value="Genomic_DNA"/>
</dbReference>
<dbReference type="RefSeq" id="WP_147472634.1">
    <property type="nucleotide sequence ID" value="NZ_RFFJ01000010.1"/>
</dbReference>
<feature type="non-terminal residue" evidence="1">
    <location>
        <position position="114"/>
    </location>
</feature>
<reference evidence="1 2" key="1">
    <citation type="submission" date="2018-10" db="EMBL/GenBank/DDBJ databases">
        <title>Isolation, diversity and antifungal activity of actinobacteria from wheat.</title>
        <authorList>
            <person name="Han C."/>
        </authorList>
    </citation>
    <scope>NUCLEOTIDE SEQUENCE [LARGE SCALE GENOMIC DNA]</scope>
    <source>
        <strain evidence="1 2">NEAU-YY642</strain>
    </source>
</reference>
<protein>
    <submittedName>
        <fullName evidence="1">Uncharacterized protein</fullName>
    </submittedName>
</protein>
<evidence type="ECO:0000313" key="2">
    <source>
        <dbReference type="Proteomes" id="UP000278673"/>
    </source>
</evidence>
<sequence>MVRETATSPALERQTQRLRLRGLRLQATEAAVALLSGEPDRTDELRSEVDAVLAGHEARRGDTVLVDTREGRLTVRMFMDVSRRGLTQRLTDFGSSTGSVGLCRETSVRIHRPG</sequence>
<comment type="caution">
    <text evidence="1">The sequence shown here is derived from an EMBL/GenBank/DDBJ whole genome shotgun (WGS) entry which is preliminary data.</text>
</comment>
<gene>
    <name evidence="1" type="ORF">EBN88_03730</name>
</gene>
<proteinExistence type="predicted"/>
<dbReference type="AlphaFoldDB" id="A0A3M2M988"/>
<dbReference type="Proteomes" id="UP000278673">
    <property type="component" value="Unassembled WGS sequence"/>
</dbReference>
<name>A0A3M2M988_9ACTN</name>
<keyword evidence="2" id="KW-1185">Reference proteome</keyword>
<accession>A0A3M2M988</accession>